<keyword evidence="3" id="KW-1185">Reference proteome</keyword>
<accession>A0A0G3HDX3</accession>
<evidence type="ECO:0000259" key="1">
    <source>
        <dbReference type="PROSITE" id="PS51671"/>
    </source>
</evidence>
<name>A0A0G3HDX3_9CORY</name>
<reference evidence="2 3" key="1">
    <citation type="journal article" date="2015" name="Genome Announc.">
        <title>Virulence Factor Genes Detected in the Complete Genome Sequence of Corynebacterium uterequi DSM 45634, Isolated from the Uterus of a Maiden Mare.</title>
        <authorList>
            <person name="Ruckert C."/>
            <person name="Kriete M."/>
            <person name="Jaenicke S."/>
            <person name="Winkler A."/>
            <person name="Tauch A."/>
        </authorList>
    </citation>
    <scope>NUCLEOTIDE SEQUENCE [LARGE SCALE GENOMIC DNA]</scope>
    <source>
        <strain evidence="2 3">DSM 45634</strain>
    </source>
</reference>
<reference evidence="3" key="2">
    <citation type="submission" date="2015-05" db="EMBL/GenBank/DDBJ databases">
        <title>Complete genome sequence of Corynebacterium uterequi DSM 45634, isolated from the uterus of a maiden mare.</title>
        <authorList>
            <person name="Ruckert C."/>
            <person name="Albersmeier A."/>
            <person name="Winkler A."/>
            <person name="Tauch A."/>
        </authorList>
    </citation>
    <scope>NUCLEOTIDE SEQUENCE [LARGE SCALE GENOMIC DNA]</scope>
    <source>
        <strain evidence="3">DSM 45634</strain>
    </source>
</reference>
<evidence type="ECO:0000313" key="3">
    <source>
        <dbReference type="Proteomes" id="UP000035548"/>
    </source>
</evidence>
<feature type="domain" description="ACT" evidence="1">
    <location>
        <begin position="4"/>
        <end position="81"/>
    </location>
</feature>
<dbReference type="AlphaFoldDB" id="A0A0G3HDX3"/>
<organism evidence="2 3">
    <name type="scientific">Corynebacterium uterequi</name>
    <dbReference type="NCBI Taxonomy" id="1072256"/>
    <lineage>
        <taxon>Bacteria</taxon>
        <taxon>Bacillati</taxon>
        <taxon>Actinomycetota</taxon>
        <taxon>Actinomycetes</taxon>
        <taxon>Mycobacteriales</taxon>
        <taxon>Corynebacteriaceae</taxon>
        <taxon>Corynebacterium</taxon>
    </lineage>
</organism>
<dbReference type="EMBL" id="CP011546">
    <property type="protein sequence ID" value="AKK10925.1"/>
    <property type="molecule type" value="Genomic_DNA"/>
</dbReference>
<dbReference type="RefSeq" id="WP_047259418.1">
    <property type="nucleotide sequence ID" value="NZ_CP011546.1"/>
</dbReference>
<dbReference type="Gene3D" id="3.30.70.260">
    <property type="match status" value="1"/>
</dbReference>
<protein>
    <submittedName>
        <fullName evidence="2">ACT domain-containing protein</fullName>
    </submittedName>
</protein>
<dbReference type="InterPro" id="IPR045865">
    <property type="entry name" value="ACT-like_dom_sf"/>
</dbReference>
<proteinExistence type="predicted"/>
<dbReference type="PATRIC" id="fig|1072256.5.peg.914"/>
<dbReference type="SUPFAM" id="SSF55021">
    <property type="entry name" value="ACT-like"/>
    <property type="match status" value="1"/>
</dbReference>
<evidence type="ECO:0000313" key="2">
    <source>
        <dbReference type="EMBL" id="AKK10925.1"/>
    </source>
</evidence>
<dbReference type="PROSITE" id="PS51671">
    <property type="entry name" value="ACT"/>
    <property type="match status" value="1"/>
</dbReference>
<dbReference type="Proteomes" id="UP000035548">
    <property type="component" value="Chromosome"/>
</dbReference>
<sequence length="216" mass="22649">MSYLLRVQLPDEPGNLGALAEALGMVGANIQSVDIVETSPHGTVTDDIVVDLPKPAMADTLITAVDSVPGAEVDSIRPFSGRVDRRGQIEMLAGIATSRVLDDAVAAFPHTVTASWAIILDTRGPVSRVAASAAAPEEDGTVPEDIAVSTARILHPETEAWIPESWAVLDTALAACPLADTDYVLVIGRVGGPDFLSSEVTHLGNLALITGRLLRR</sequence>
<gene>
    <name evidence="2" type="ORF">CUTER_04600</name>
</gene>
<dbReference type="KEGG" id="cut:CUTER_04600"/>
<dbReference type="InterPro" id="IPR002912">
    <property type="entry name" value="ACT_dom"/>
</dbReference>
<dbReference type="STRING" id="1072256.CUTER_04600"/>
<dbReference type="OrthoDB" id="5243606at2"/>